<dbReference type="InParanoid" id="A0A167MF05"/>
<evidence type="ECO:0000313" key="1">
    <source>
        <dbReference type="EMBL" id="OAD72666.1"/>
    </source>
</evidence>
<dbReference type="GeneID" id="29003678"/>
<reference evidence="2" key="1">
    <citation type="submission" date="2015-06" db="EMBL/GenBank/DDBJ databases">
        <title>Expansion of signal transduction pathways in fungi by whole-genome duplication.</title>
        <authorList>
            <consortium name="DOE Joint Genome Institute"/>
            <person name="Corrochano L.M."/>
            <person name="Kuo A."/>
            <person name="Marcet-Houben M."/>
            <person name="Polaino S."/>
            <person name="Salamov A."/>
            <person name="Villalobos J.M."/>
            <person name="Alvarez M.I."/>
            <person name="Avalos J."/>
            <person name="Benito E.P."/>
            <person name="Benoit I."/>
            <person name="Burger G."/>
            <person name="Camino L.P."/>
            <person name="Canovas D."/>
            <person name="Cerda-Olmedo E."/>
            <person name="Cheng J.-F."/>
            <person name="Dominguez A."/>
            <person name="Elias M."/>
            <person name="Eslava A.P."/>
            <person name="Glaser F."/>
            <person name="Grimwood J."/>
            <person name="Gutierrez G."/>
            <person name="Heitman J."/>
            <person name="Henrissat B."/>
            <person name="Iturriaga E.A."/>
            <person name="Lang B.F."/>
            <person name="Lavin J.L."/>
            <person name="Lee S."/>
            <person name="Li W."/>
            <person name="Lindquist E."/>
            <person name="Lopez-Garcia S."/>
            <person name="Luque E.M."/>
            <person name="Marcos A.T."/>
            <person name="Martin J."/>
            <person name="McCluskey K."/>
            <person name="Medina H.R."/>
            <person name="Miralles-Duran A."/>
            <person name="Miyazaki A."/>
            <person name="Munoz-Torres E."/>
            <person name="Oguiza J.A."/>
            <person name="Ohm R."/>
            <person name="Olmedo M."/>
            <person name="Orejas M."/>
            <person name="Ortiz-Castellanos L."/>
            <person name="Pisabarro A.G."/>
            <person name="Rodriguez-Romero J."/>
            <person name="Ruiz-Herrera J."/>
            <person name="Ruiz-Vazquez R."/>
            <person name="Sanz C."/>
            <person name="Schackwitz W."/>
            <person name="Schmutz J."/>
            <person name="Shahriari M."/>
            <person name="Shelest E."/>
            <person name="Silva-Franco F."/>
            <person name="Soanes D."/>
            <person name="Syed K."/>
            <person name="Tagua V.G."/>
            <person name="Talbot N.J."/>
            <person name="Thon M."/>
            <person name="De vries R.P."/>
            <person name="Wiebenga A."/>
            <person name="Yadav J.S."/>
            <person name="Braun E.L."/>
            <person name="Baker S."/>
            <person name="Garre V."/>
            <person name="Horwitz B."/>
            <person name="Torres-Martinez S."/>
            <person name="Idnurm A."/>
            <person name="Herrera-Estrella A."/>
            <person name="Gabaldon T."/>
            <person name="Grigoriev I.V."/>
        </authorList>
    </citation>
    <scope>NUCLEOTIDE SEQUENCE [LARGE SCALE GENOMIC DNA]</scope>
    <source>
        <strain evidence="2">NRRL 1555(-)</strain>
    </source>
</reference>
<evidence type="ECO:0000313" key="2">
    <source>
        <dbReference type="Proteomes" id="UP000077315"/>
    </source>
</evidence>
<accession>A0A167MF05</accession>
<proteinExistence type="predicted"/>
<organism evidence="1 2">
    <name type="scientific">Phycomyces blakesleeanus (strain ATCC 8743b / DSM 1359 / FGSC 10004 / NBRC 33097 / NRRL 1555)</name>
    <dbReference type="NCBI Taxonomy" id="763407"/>
    <lineage>
        <taxon>Eukaryota</taxon>
        <taxon>Fungi</taxon>
        <taxon>Fungi incertae sedis</taxon>
        <taxon>Mucoromycota</taxon>
        <taxon>Mucoromycotina</taxon>
        <taxon>Mucoromycetes</taxon>
        <taxon>Mucorales</taxon>
        <taxon>Phycomycetaceae</taxon>
        <taxon>Phycomyces</taxon>
    </lineage>
</organism>
<gene>
    <name evidence="1" type="ORF">PHYBLDRAFT_73075</name>
</gene>
<dbReference type="Proteomes" id="UP000077315">
    <property type="component" value="Unassembled WGS sequence"/>
</dbReference>
<dbReference type="AlphaFoldDB" id="A0A167MF05"/>
<dbReference type="VEuPathDB" id="FungiDB:PHYBLDRAFT_73075"/>
<dbReference type="RefSeq" id="XP_018290706.1">
    <property type="nucleotide sequence ID" value="XM_018442772.1"/>
</dbReference>
<name>A0A167MF05_PHYB8</name>
<sequence length="340" mass="38853">MTNVGKEEKSRNEERKRYNFFSTFETKYQKAYPINDSKRKLKRGDQLRPKKIMPTSNHKLAYSLASTDVQLLQALNAMKEEMKAMKDKITLIDTQIDVVITGNTTSINGIDTLSALPAPVNVPTIVAPTSAALPTTESGDTNTVFGYIHGYMWSPKLKSRDQAEIQVNAIKSKWAVDICFDHSPNRELVKQILYYLEKMFAGTDMRIYDLRKCVYTNFCIRHCQQRELPETRRALNTNSRRSGHETDADIDLKMSQNCSGLIQKLVMSEGESDYDMSPSQPRNEICVARPSWRKVDLFVVKQLGANSFQLLRRVYDRTVESTVPINLDPALPQWALRNES</sequence>
<keyword evidence="2" id="KW-1185">Reference proteome</keyword>
<dbReference type="EMBL" id="KV440982">
    <property type="protein sequence ID" value="OAD72666.1"/>
    <property type="molecule type" value="Genomic_DNA"/>
</dbReference>
<protein>
    <submittedName>
        <fullName evidence="1">Uncharacterized protein</fullName>
    </submittedName>
</protein>